<dbReference type="WBParaSite" id="snap_masked-unitig_31594-processed-gene-0.0-mRNA-1">
    <property type="protein sequence ID" value="snap_masked-unitig_31594-processed-gene-0.0-mRNA-1"/>
    <property type="gene ID" value="snap_masked-unitig_31594-processed-gene-0.0"/>
</dbReference>
<keyword evidence="2" id="KW-1185">Reference proteome</keyword>
<accession>A0A1I8JPQ4</accession>
<evidence type="ECO:0000313" key="2">
    <source>
        <dbReference type="Proteomes" id="UP000095280"/>
    </source>
</evidence>
<evidence type="ECO:0000256" key="1">
    <source>
        <dbReference type="SAM" id="MobiDB-lite"/>
    </source>
</evidence>
<sequence length="89" mass="9550">MLSACSVRCACSRVYLAAAAGIPAPPPKLLASLPATPARDNKKTRNHPAAFTACHPPQRRRAEQIASQRCHHVPGWCAANIRGLSLLQE</sequence>
<dbReference type="AlphaFoldDB" id="A0A1I8JPQ4"/>
<name>A0A1I8JPQ4_9PLAT</name>
<proteinExistence type="predicted"/>
<dbReference type="Proteomes" id="UP000095280">
    <property type="component" value="Unplaced"/>
</dbReference>
<organism evidence="2 3">
    <name type="scientific">Macrostomum lignano</name>
    <dbReference type="NCBI Taxonomy" id="282301"/>
    <lineage>
        <taxon>Eukaryota</taxon>
        <taxon>Metazoa</taxon>
        <taxon>Spiralia</taxon>
        <taxon>Lophotrochozoa</taxon>
        <taxon>Platyhelminthes</taxon>
        <taxon>Rhabditophora</taxon>
        <taxon>Macrostomorpha</taxon>
        <taxon>Macrostomida</taxon>
        <taxon>Macrostomidae</taxon>
        <taxon>Macrostomum</taxon>
    </lineage>
</organism>
<reference evidence="3" key="1">
    <citation type="submission" date="2016-11" db="UniProtKB">
        <authorList>
            <consortium name="WormBaseParasite"/>
        </authorList>
    </citation>
    <scope>IDENTIFICATION</scope>
</reference>
<feature type="region of interest" description="Disordered" evidence="1">
    <location>
        <begin position="23"/>
        <end position="52"/>
    </location>
</feature>
<protein>
    <submittedName>
        <fullName evidence="3">Secreted protein</fullName>
    </submittedName>
</protein>
<feature type="compositionally biased region" description="Low complexity" evidence="1">
    <location>
        <begin position="29"/>
        <end position="38"/>
    </location>
</feature>
<evidence type="ECO:0000313" key="3">
    <source>
        <dbReference type="WBParaSite" id="snap_masked-unitig_31594-processed-gene-0.0-mRNA-1"/>
    </source>
</evidence>